<comment type="caution">
    <text evidence="2">The sequence shown here is derived from an EMBL/GenBank/DDBJ whole genome shotgun (WGS) entry which is preliminary data.</text>
</comment>
<name>A0ABP0MNM4_9DINO</name>
<evidence type="ECO:0000256" key="1">
    <source>
        <dbReference type="SAM" id="MobiDB-lite"/>
    </source>
</evidence>
<dbReference type="Proteomes" id="UP001642464">
    <property type="component" value="Unassembled WGS sequence"/>
</dbReference>
<feature type="compositionally biased region" description="Basic residues" evidence="1">
    <location>
        <begin position="48"/>
        <end position="68"/>
    </location>
</feature>
<gene>
    <name evidence="2" type="ORF">SCF082_LOCUS28688</name>
</gene>
<feature type="compositionally biased region" description="Basic and acidic residues" evidence="1">
    <location>
        <begin position="1"/>
        <end position="10"/>
    </location>
</feature>
<dbReference type="EMBL" id="CAXAMM010022681">
    <property type="protein sequence ID" value="CAK9052432.1"/>
    <property type="molecule type" value="Genomic_DNA"/>
</dbReference>
<evidence type="ECO:0000313" key="2">
    <source>
        <dbReference type="EMBL" id="CAK9052432.1"/>
    </source>
</evidence>
<feature type="region of interest" description="Disordered" evidence="1">
    <location>
        <begin position="1"/>
        <end position="68"/>
    </location>
</feature>
<sequence>VLATLKDRMAESSAKGDVAFSQSDQYKTAGDHDGDADHEGTEGPSSKKPPKNKKGKMKGSKKMKKKKAVLNGKFAAGTRVSQEAKSTNTYQAGDYKLIQRDFIEKFQGAAKLSGKKASFAQAQAAWATSLDRARILSSLSVAELKKRKFVEKGCSNNLFLARVRTAEAGGCLDGVVLDQSYSEEAFMDLITPSGIALAVSQILRVKPGGFVLLALVCSSFSVMWSPQPASNVEVLNRVYRTMFYMGRFGKNTPKRHILWSNNSGLLDQVFQKAGYMSRAEQAALKDSLVKPYTDKNGQRRFVGIKSKLKDSQTCTDDFGLWLASA</sequence>
<proteinExistence type="predicted"/>
<feature type="compositionally biased region" description="Basic and acidic residues" evidence="1">
    <location>
        <begin position="29"/>
        <end position="41"/>
    </location>
</feature>
<evidence type="ECO:0000313" key="3">
    <source>
        <dbReference type="Proteomes" id="UP001642464"/>
    </source>
</evidence>
<organism evidence="2 3">
    <name type="scientific">Durusdinium trenchii</name>
    <dbReference type="NCBI Taxonomy" id="1381693"/>
    <lineage>
        <taxon>Eukaryota</taxon>
        <taxon>Sar</taxon>
        <taxon>Alveolata</taxon>
        <taxon>Dinophyceae</taxon>
        <taxon>Suessiales</taxon>
        <taxon>Symbiodiniaceae</taxon>
        <taxon>Durusdinium</taxon>
    </lineage>
</organism>
<keyword evidence="3" id="KW-1185">Reference proteome</keyword>
<protein>
    <submittedName>
        <fullName evidence="2">DAO domain-containing protein</fullName>
    </submittedName>
</protein>
<feature type="non-terminal residue" evidence="2">
    <location>
        <position position="1"/>
    </location>
</feature>
<reference evidence="2 3" key="1">
    <citation type="submission" date="2024-02" db="EMBL/GenBank/DDBJ databases">
        <authorList>
            <person name="Chen Y."/>
            <person name="Shah S."/>
            <person name="Dougan E. K."/>
            <person name="Thang M."/>
            <person name="Chan C."/>
        </authorList>
    </citation>
    <scope>NUCLEOTIDE SEQUENCE [LARGE SCALE GENOMIC DNA]</scope>
</reference>
<accession>A0ABP0MNM4</accession>